<evidence type="ECO:0000313" key="3">
    <source>
        <dbReference type="Proteomes" id="UP000010953"/>
    </source>
</evidence>
<dbReference type="InParanoid" id="M7Y3G7"/>
<evidence type="ECO:0000256" key="1">
    <source>
        <dbReference type="SAM" id="Phobius"/>
    </source>
</evidence>
<feature type="transmembrane region" description="Helical" evidence="1">
    <location>
        <begin position="73"/>
        <end position="93"/>
    </location>
</feature>
<dbReference type="EMBL" id="AMZY02000018">
    <property type="protein sequence ID" value="EMS31766.1"/>
    <property type="molecule type" value="Genomic_DNA"/>
</dbReference>
<comment type="caution">
    <text evidence="2">The sequence shown here is derived from an EMBL/GenBank/DDBJ whole genome shotgun (WGS) entry which is preliminary data.</text>
</comment>
<dbReference type="AlphaFoldDB" id="M7Y3G7"/>
<keyword evidence="3" id="KW-1185">Reference proteome</keyword>
<name>M7Y3G7_9BACT</name>
<accession>M7Y3G7</accession>
<dbReference type="Proteomes" id="UP000010953">
    <property type="component" value="Unassembled WGS sequence"/>
</dbReference>
<keyword evidence="1" id="KW-1133">Transmembrane helix</keyword>
<feature type="transmembrane region" description="Helical" evidence="1">
    <location>
        <begin position="16"/>
        <end position="39"/>
    </location>
</feature>
<sequence>MASLLYFGFKIMNNEAVYFINVFSTLSAAIPLGIGLLIVKKGASSLRYFLAFLAVGFLVDLLGWYNAHYPNNGFYSIVRTLYWLIDLTFYAFFLRWVANSRVVRVICQWVFLGLVLLWVAQLFEYSLLNTFKLSLGVAYSFIAGFVLLELIENKRGDGLPLVFWLVFGIFFYHFCTFFVMGMITTSTGNKIWWLHNAVNITTNIIYALGFWVCRDEFAAAKVGGQTLSNT</sequence>
<feature type="transmembrane region" description="Helical" evidence="1">
    <location>
        <begin position="191"/>
        <end position="213"/>
    </location>
</feature>
<feature type="transmembrane region" description="Helical" evidence="1">
    <location>
        <begin position="46"/>
        <end position="67"/>
    </location>
</feature>
<organism evidence="2 3">
    <name type="scientific">Mariniradius saccharolyticus AK6</name>
    <dbReference type="NCBI Taxonomy" id="1239962"/>
    <lineage>
        <taxon>Bacteria</taxon>
        <taxon>Pseudomonadati</taxon>
        <taxon>Bacteroidota</taxon>
        <taxon>Cytophagia</taxon>
        <taxon>Cytophagales</taxon>
        <taxon>Cyclobacteriaceae</taxon>
        <taxon>Mariniradius</taxon>
    </lineage>
</organism>
<proteinExistence type="predicted"/>
<gene>
    <name evidence="2" type="ORF">C943_02037</name>
</gene>
<protein>
    <recommendedName>
        <fullName evidence="4">YhhN-like protein</fullName>
    </recommendedName>
</protein>
<feature type="transmembrane region" description="Helical" evidence="1">
    <location>
        <begin position="163"/>
        <end position="185"/>
    </location>
</feature>
<evidence type="ECO:0008006" key="4">
    <source>
        <dbReference type="Google" id="ProtNLM"/>
    </source>
</evidence>
<feature type="transmembrane region" description="Helical" evidence="1">
    <location>
        <begin position="133"/>
        <end position="151"/>
    </location>
</feature>
<reference evidence="2" key="1">
    <citation type="submission" date="2013-01" db="EMBL/GenBank/DDBJ databases">
        <title>Genome assembly of Mariniradius saccharolyticus AK6.</title>
        <authorList>
            <person name="Vaidya B."/>
            <person name="Khatri I."/>
            <person name="Tanuku N.R.S."/>
            <person name="Subramanian S."/>
            <person name="Pinnaka A."/>
        </authorList>
    </citation>
    <scope>NUCLEOTIDE SEQUENCE [LARGE SCALE GENOMIC DNA]</scope>
    <source>
        <strain evidence="2">AK6</strain>
    </source>
</reference>
<keyword evidence="1" id="KW-0472">Membrane</keyword>
<keyword evidence="1" id="KW-0812">Transmembrane</keyword>
<dbReference type="STRING" id="1239962.C943_02037"/>
<feature type="transmembrane region" description="Helical" evidence="1">
    <location>
        <begin position="105"/>
        <end position="127"/>
    </location>
</feature>
<evidence type="ECO:0000313" key="2">
    <source>
        <dbReference type="EMBL" id="EMS31766.1"/>
    </source>
</evidence>